<organism evidence="4 5">
    <name type="scientific">Segniliparus rugosus (strain ATCC BAA-974 / DSM 45345 / CCUG 50838 / CIP 108380 / JCM 13579 / CDC 945)</name>
    <dbReference type="NCBI Taxonomy" id="679197"/>
    <lineage>
        <taxon>Bacteria</taxon>
        <taxon>Bacillati</taxon>
        <taxon>Actinomycetota</taxon>
        <taxon>Actinomycetes</taxon>
        <taxon>Mycobacteriales</taxon>
        <taxon>Segniliparaceae</taxon>
        <taxon>Segniliparus</taxon>
    </lineage>
</organism>
<evidence type="ECO:0000259" key="3">
    <source>
        <dbReference type="PROSITE" id="PS51755"/>
    </source>
</evidence>
<dbReference type="Pfam" id="PF02602">
    <property type="entry name" value="HEM4"/>
    <property type="match status" value="1"/>
</dbReference>
<reference evidence="4 5" key="1">
    <citation type="journal article" date="2011" name="Stand. Genomic Sci.">
        <title>High quality draft genome sequence of Segniliparus rugosus CDC 945(T)= (ATCC BAA-974(T)).</title>
        <authorList>
            <person name="Earl A.M."/>
            <person name="Desjardins C.A."/>
            <person name="Fitzgerald M.G."/>
            <person name="Arachchi H.M."/>
            <person name="Zeng Q."/>
            <person name="Mehta T."/>
            <person name="Griggs A."/>
            <person name="Birren B.W."/>
            <person name="Toney N.C."/>
            <person name="Carr J."/>
            <person name="Posey J."/>
            <person name="Butler W.R."/>
        </authorList>
    </citation>
    <scope>NUCLEOTIDE SEQUENCE [LARGE SCALE GENOMIC DNA]</scope>
    <source>
        <strain evidence="5">ATCC BAA-974 / DSM 45345 / CCUG 50838 / CIP 108380 / JCM 13579 / CDC 945</strain>
    </source>
</reference>
<protein>
    <recommendedName>
        <fullName evidence="3">OmpR/PhoB-type domain-containing protein</fullName>
    </recommendedName>
</protein>
<dbReference type="GO" id="GO:0003677">
    <property type="term" value="F:DNA binding"/>
    <property type="evidence" value="ECO:0007669"/>
    <property type="project" value="UniProtKB-UniRule"/>
</dbReference>
<dbReference type="SMART" id="SM00862">
    <property type="entry name" value="Trans_reg_C"/>
    <property type="match status" value="1"/>
</dbReference>
<sequence length="395" mass="41716">MDTISPESDRAATGLSLSGYTVGVTAARRADELTALLTRRGGAVLHAPAIVIIPLADDAELERMSREIIADPPDVVVATTGIGFRGWLEAAEGWGVAEELRTALQNSRLVARGPKATGAIRAAGLREVWSPCSESSSEVLERLLAEGVEGLRVAVQLHGATTEFEPLPDFSEALRHAGAQVLPVPVYRWEPPSDQSAMDTLIAAVANGTVDGVSFTSAPAVASMLGRAKETNMLDQLLSGFRSHVAALCVGPVTAAPLEALGVPTTAPSRSRLGALARHIEEELPRRAKVFPAHGHKIAVLARSVVVDGEVRHLAPSMLTLMRELARQPGRVVTRETLLASLPGHSADAHAVEAAIGRLRTGLGDPKIVQTVVKRGYRLAVDLGVDDEEDGGDKY</sequence>
<dbReference type="CDD" id="cd00383">
    <property type="entry name" value="trans_reg_C"/>
    <property type="match status" value="1"/>
</dbReference>
<dbReference type="GO" id="GO:0004852">
    <property type="term" value="F:uroporphyrinogen-III synthase activity"/>
    <property type="evidence" value="ECO:0007669"/>
    <property type="project" value="InterPro"/>
</dbReference>
<dbReference type="STRING" id="679197.HMPREF9336_02009"/>
<dbReference type="EMBL" id="ACZI02000002">
    <property type="protein sequence ID" value="EFV13128.1"/>
    <property type="molecule type" value="Genomic_DNA"/>
</dbReference>
<accession>E5XR87</accession>
<dbReference type="GO" id="GO:0006780">
    <property type="term" value="P:uroporphyrinogen III biosynthetic process"/>
    <property type="evidence" value="ECO:0007669"/>
    <property type="project" value="InterPro"/>
</dbReference>
<dbReference type="InterPro" id="IPR001867">
    <property type="entry name" value="OmpR/PhoB-type_DNA-bd"/>
</dbReference>
<comment type="caution">
    <text evidence="4">The sequence shown here is derived from an EMBL/GenBank/DDBJ whole genome shotgun (WGS) entry which is preliminary data.</text>
</comment>
<dbReference type="Proteomes" id="UP000004816">
    <property type="component" value="Unassembled WGS sequence"/>
</dbReference>
<dbReference type="InterPro" id="IPR039793">
    <property type="entry name" value="UROS/Hem4"/>
</dbReference>
<name>E5XR87_SEGRC</name>
<evidence type="ECO:0000313" key="4">
    <source>
        <dbReference type="EMBL" id="EFV13128.1"/>
    </source>
</evidence>
<dbReference type="AlphaFoldDB" id="E5XR87"/>
<dbReference type="NCBIfam" id="NF005568">
    <property type="entry name" value="PRK07239.1"/>
    <property type="match status" value="1"/>
</dbReference>
<dbReference type="InterPro" id="IPR003754">
    <property type="entry name" value="4pyrrol_synth_uPrphyn_synth"/>
</dbReference>
<dbReference type="GO" id="GO:0006355">
    <property type="term" value="P:regulation of DNA-templated transcription"/>
    <property type="evidence" value="ECO:0007669"/>
    <property type="project" value="InterPro"/>
</dbReference>
<dbReference type="InterPro" id="IPR036108">
    <property type="entry name" value="4pyrrol_syn_uPrphyn_synt_sf"/>
</dbReference>
<evidence type="ECO:0000256" key="2">
    <source>
        <dbReference type="PROSITE-ProRule" id="PRU01091"/>
    </source>
</evidence>
<dbReference type="SUPFAM" id="SSF46894">
    <property type="entry name" value="C-terminal effector domain of the bipartite response regulators"/>
    <property type="match status" value="1"/>
</dbReference>
<evidence type="ECO:0000256" key="1">
    <source>
        <dbReference type="ARBA" id="ARBA00023125"/>
    </source>
</evidence>
<dbReference type="PANTHER" id="PTHR40082">
    <property type="entry name" value="BLR5956 PROTEIN"/>
    <property type="match status" value="1"/>
</dbReference>
<dbReference type="GO" id="GO:0000160">
    <property type="term" value="P:phosphorelay signal transduction system"/>
    <property type="evidence" value="ECO:0007669"/>
    <property type="project" value="InterPro"/>
</dbReference>
<dbReference type="Gene3D" id="3.40.50.10090">
    <property type="match status" value="2"/>
</dbReference>
<dbReference type="OrthoDB" id="213853at2"/>
<dbReference type="Gene3D" id="1.10.10.10">
    <property type="entry name" value="Winged helix-like DNA-binding domain superfamily/Winged helix DNA-binding domain"/>
    <property type="match status" value="1"/>
</dbReference>
<dbReference type="RefSeq" id="WP_007469976.1">
    <property type="nucleotide sequence ID" value="NZ_KI391953.1"/>
</dbReference>
<dbReference type="PANTHER" id="PTHR40082:SF1">
    <property type="entry name" value="BLR5956 PROTEIN"/>
    <property type="match status" value="1"/>
</dbReference>
<dbReference type="PROSITE" id="PS51755">
    <property type="entry name" value="OMPR_PHOB"/>
    <property type="match status" value="1"/>
</dbReference>
<dbReference type="eggNOG" id="COG1587">
    <property type="taxonomic scope" value="Bacteria"/>
</dbReference>
<dbReference type="HOGENOM" id="CLU_011276_9_1_11"/>
<dbReference type="CDD" id="cd06578">
    <property type="entry name" value="HemD"/>
    <property type="match status" value="1"/>
</dbReference>
<keyword evidence="5" id="KW-1185">Reference proteome</keyword>
<dbReference type="InterPro" id="IPR036388">
    <property type="entry name" value="WH-like_DNA-bd_sf"/>
</dbReference>
<dbReference type="eggNOG" id="COG3710">
    <property type="taxonomic scope" value="Bacteria"/>
</dbReference>
<evidence type="ECO:0000313" key="5">
    <source>
        <dbReference type="Proteomes" id="UP000004816"/>
    </source>
</evidence>
<dbReference type="Pfam" id="PF00486">
    <property type="entry name" value="Trans_reg_C"/>
    <property type="match status" value="1"/>
</dbReference>
<feature type="domain" description="OmpR/PhoB-type" evidence="3">
    <location>
        <begin position="288"/>
        <end position="381"/>
    </location>
</feature>
<dbReference type="SUPFAM" id="SSF69618">
    <property type="entry name" value="HemD-like"/>
    <property type="match status" value="1"/>
</dbReference>
<feature type="DNA-binding region" description="OmpR/PhoB-type" evidence="2">
    <location>
        <begin position="288"/>
        <end position="381"/>
    </location>
</feature>
<keyword evidence="1 2" id="KW-0238">DNA-binding</keyword>
<dbReference type="InterPro" id="IPR016032">
    <property type="entry name" value="Sig_transdc_resp-reg_C-effctor"/>
</dbReference>
<proteinExistence type="predicted"/>
<gene>
    <name evidence="4" type="ORF">HMPREF9336_02009</name>
</gene>